<feature type="region of interest" description="Disordered" evidence="8">
    <location>
        <begin position="1"/>
        <end position="35"/>
    </location>
</feature>
<keyword evidence="4" id="KW-0769">Symport</keyword>
<dbReference type="InterPro" id="IPR000175">
    <property type="entry name" value="Na/ntran_symport"/>
</dbReference>
<dbReference type="EMBL" id="KE125154">
    <property type="protein sequence ID" value="EPB70890.1"/>
    <property type="molecule type" value="Genomic_DNA"/>
</dbReference>
<dbReference type="AlphaFoldDB" id="A0A0D6LFP7"/>
<gene>
    <name evidence="10" type="ORF">ANCCEY_10014</name>
</gene>
<keyword evidence="2" id="KW-0813">Transport</keyword>
<evidence type="ECO:0000256" key="7">
    <source>
        <dbReference type="PIRSR" id="PIRSR600175-1"/>
    </source>
</evidence>
<evidence type="ECO:0000256" key="3">
    <source>
        <dbReference type="ARBA" id="ARBA00022692"/>
    </source>
</evidence>
<name>A0A0D6LFP7_9BILA</name>
<proteinExistence type="predicted"/>
<evidence type="ECO:0000256" key="8">
    <source>
        <dbReference type="SAM" id="MobiDB-lite"/>
    </source>
</evidence>
<dbReference type="PANTHER" id="PTHR11616">
    <property type="entry name" value="SODIUM/CHLORIDE DEPENDENT TRANSPORTER"/>
    <property type="match status" value="1"/>
</dbReference>
<dbReference type="Proteomes" id="UP000054495">
    <property type="component" value="Unassembled WGS sequence"/>
</dbReference>
<feature type="binding site" evidence="7">
    <location>
        <position position="91"/>
    </location>
    <ligand>
        <name>Na(+)</name>
        <dbReference type="ChEBI" id="CHEBI:29101"/>
        <label>1</label>
    </ligand>
</feature>
<feature type="transmembrane region" description="Helical" evidence="9">
    <location>
        <begin position="108"/>
        <end position="129"/>
    </location>
</feature>
<keyword evidence="6 9" id="KW-0472">Membrane</keyword>
<reference evidence="10 11" key="1">
    <citation type="submission" date="2013-05" db="EMBL/GenBank/DDBJ databases">
        <title>Draft genome of the parasitic nematode Anyclostoma ceylanicum.</title>
        <authorList>
            <person name="Mitreva M."/>
        </authorList>
    </citation>
    <scope>NUCLEOTIDE SEQUENCE [LARGE SCALE GENOMIC DNA]</scope>
</reference>
<protein>
    <submittedName>
        <fullName evidence="10">Uncharacterized protein</fullName>
    </submittedName>
</protein>
<dbReference type="GO" id="GO:0046872">
    <property type="term" value="F:metal ion binding"/>
    <property type="evidence" value="ECO:0007669"/>
    <property type="project" value="UniProtKB-KW"/>
</dbReference>
<dbReference type="SUPFAM" id="SSF161070">
    <property type="entry name" value="SNF-like"/>
    <property type="match status" value="1"/>
</dbReference>
<sequence length="176" mass="20162">MLMSHSASAKRSKNKSFEEYPPYDDNTIASQRGHDSLSDESIISEEIEVIITDEHRDYVERMTIGKLSRAGLGQSFKWTKLEYYCVVISYALSLDTIAMFNYCVSRLGMYWLIAFLISMYFVGFPLTYLELALGQYTHACAVTIFNRIAPVTVETKFTIQCNVKCRVVNIRSSRCN</sequence>
<dbReference type="PROSITE" id="PS50267">
    <property type="entry name" value="NA_NEUROTRAN_SYMP_3"/>
    <property type="match status" value="1"/>
</dbReference>
<keyword evidence="7" id="KW-0915">Sodium</keyword>
<comment type="subcellular location">
    <subcellularLocation>
        <location evidence="1">Membrane</location>
        <topology evidence="1">Multi-pass membrane protein</topology>
    </subcellularLocation>
</comment>
<organism evidence="10 11">
    <name type="scientific">Ancylostoma ceylanicum</name>
    <dbReference type="NCBI Taxonomy" id="53326"/>
    <lineage>
        <taxon>Eukaryota</taxon>
        <taxon>Metazoa</taxon>
        <taxon>Ecdysozoa</taxon>
        <taxon>Nematoda</taxon>
        <taxon>Chromadorea</taxon>
        <taxon>Rhabditida</taxon>
        <taxon>Rhabditina</taxon>
        <taxon>Rhabditomorpha</taxon>
        <taxon>Strongyloidea</taxon>
        <taxon>Ancylostomatidae</taxon>
        <taxon>Ancylostomatinae</taxon>
        <taxon>Ancylostoma</taxon>
    </lineage>
</organism>
<evidence type="ECO:0000256" key="9">
    <source>
        <dbReference type="SAM" id="Phobius"/>
    </source>
</evidence>
<evidence type="ECO:0000256" key="2">
    <source>
        <dbReference type="ARBA" id="ARBA00022448"/>
    </source>
</evidence>
<evidence type="ECO:0000256" key="4">
    <source>
        <dbReference type="ARBA" id="ARBA00022847"/>
    </source>
</evidence>
<dbReference type="Pfam" id="PF00209">
    <property type="entry name" value="SNF"/>
    <property type="match status" value="1"/>
</dbReference>
<evidence type="ECO:0000256" key="5">
    <source>
        <dbReference type="ARBA" id="ARBA00022989"/>
    </source>
</evidence>
<dbReference type="InterPro" id="IPR037272">
    <property type="entry name" value="SNS_sf"/>
</dbReference>
<accession>A0A0D6LFP7</accession>
<evidence type="ECO:0000313" key="11">
    <source>
        <dbReference type="Proteomes" id="UP000054495"/>
    </source>
</evidence>
<evidence type="ECO:0000256" key="1">
    <source>
        <dbReference type="ARBA" id="ARBA00004141"/>
    </source>
</evidence>
<dbReference type="GO" id="GO:0005283">
    <property type="term" value="F:amino acid:sodium symporter activity"/>
    <property type="evidence" value="ECO:0007669"/>
    <property type="project" value="TreeGrafter"/>
</dbReference>
<evidence type="ECO:0000313" key="10">
    <source>
        <dbReference type="EMBL" id="EPB70890.1"/>
    </source>
</evidence>
<keyword evidence="7" id="KW-0479">Metal-binding</keyword>
<keyword evidence="5 9" id="KW-1133">Transmembrane helix</keyword>
<dbReference type="GO" id="GO:0005886">
    <property type="term" value="C:plasma membrane"/>
    <property type="evidence" value="ECO:0007669"/>
    <property type="project" value="TreeGrafter"/>
</dbReference>
<keyword evidence="3 9" id="KW-0812">Transmembrane</keyword>
<keyword evidence="11" id="KW-1185">Reference proteome</keyword>
<dbReference type="GO" id="GO:0089718">
    <property type="term" value="P:amino acid import across plasma membrane"/>
    <property type="evidence" value="ECO:0007669"/>
    <property type="project" value="TreeGrafter"/>
</dbReference>
<evidence type="ECO:0000256" key="6">
    <source>
        <dbReference type="ARBA" id="ARBA00023136"/>
    </source>
</evidence>
<dbReference type="PANTHER" id="PTHR11616:SF241">
    <property type="entry name" value="SODIUM- AND CHLORIDE-DEPENDENT GLYCINE TRANSPORTER 2"/>
    <property type="match status" value="1"/>
</dbReference>